<dbReference type="GO" id="GO:0008970">
    <property type="term" value="F:phospholipase A1 activity"/>
    <property type="evidence" value="ECO:0007669"/>
    <property type="project" value="UniProtKB-EC"/>
</dbReference>
<dbReference type="SUPFAM" id="SSF53474">
    <property type="entry name" value="alpha/beta-Hydrolases"/>
    <property type="match status" value="2"/>
</dbReference>
<dbReference type="EC" id="3.1.1.32" evidence="4"/>
<dbReference type="InterPro" id="IPR000734">
    <property type="entry name" value="TAG_lipase"/>
</dbReference>
<evidence type="ECO:0000313" key="11">
    <source>
        <dbReference type="Proteomes" id="UP000669903"/>
    </source>
</evidence>
<dbReference type="EMBL" id="JAANIC010002949">
    <property type="protein sequence ID" value="KAG5343492.1"/>
    <property type="molecule type" value="Genomic_DNA"/>
</dbReference>
<evidence type="ECO:0000256" key="6">
    <source>
        <dbReference type="ARBA" id="ARBA00022801"/>
    </source>
</evidence>
<feature type="non-terminal residue" evidence="10">
    <location>
        <position position="1"/>
    </location>
</feature>
<evidence type="ECO:0000256" key="8">
    <source>
        <dbReference type="RuleBase" id="RU004262"/>
    </source>
</evidence>
<organism evidence="10 11">
    <name type="scientific">Acromyrmex charruanus</name>
    <dbReference type="NCBI Taxonomy" id="2715315"/>
    <lineage>
        <taxon>Eukaryota</taxon>
        <taxon>Metazoa</taxon>
        <taxon>Ecdysozoa</taxon>
        <taxon>Arthropoda</taxon>
        <taxon>Hexapoda</taxon>
        <taxon>Insecta</taxon>
        <taxon>Pterygota</taxon>
        <taxon>Neoptera</taxon>
        <taxon>Endopterygota</taxon>
        <taxon>Hymenoptera</taxon>
        <taxon>Apocrita</taxon>
        <taxon>Aculeata</taxon>
        <taxon>Formicoidea</taxon>
        <taxon>Formicidae</taxon>
        <taxon>Myrmicinae</taxon>
        <taxon>Acromyrmex</taxon>
    </lineage>
</organism>
<feature type="domain" description="Lipase" evidence="9">
    <location>
        <begin position="29"/>
        <end position="245"/>
    </location>
</feature>
<feature type="non-terminal residue" evidence="10">
    <location>
        <position position="625"/>
    </location>
</feature>
<proteinExistence type="inferred from homology"/>
<dbReference type="Pfam" id="PF00151">
    <property type="entry name" value="Lipase"/>
    <property type="match status" value="2"/>
</dbReference>
<keyword evidence="11" id="KW-1185">Reference proteome</keyword>
<keyword evidence="5" id="KW-0964">Secreted</keyword>
<comment type="catalytic activity">
    <reaction evidence="1">
        <text>a 1,2-diacyl-sn-glycero-3-phosphocholine + H2O = a 2-acyl-sn-glycero-3-phosphocholine + a fatty acid + H(+)</text>
        <dbReference type="Rhea" id="RHEA:18689"/>
        <dbReference type="ChEBI" id="CHEBI:15377"/>
        <dbReference type="ChEBI" id="CHEBI:15378"/>
        <dbReference type="ChEBI" id="CHEBI:28868"/>
        <dbReference type="ChEBI" id="CHEBI:57643"/>
        <dbReference type="ChEBI" id="CHEBI:57875"/>
        <dbReference type="EC" id="3.1.1.32"/>
    </reaction>
</comment>
<dbReference type="PANTHER" id="PTHR11610">
    <property type="entry name" value="LIPASE"/>
    <property type="match status" value="1"/>
</dbReference>
<reference evidence="10" key="1">
    <citation type="submission" date="2020-03" db="EMBL/GenBank/DDBJ databases">
        <title>Relaxed selection underlies rapid genomic changes in the transitions from sociality to social parasitism in ants.</title>
        <authorList>
            <person name="Bi X."/>
        </authorList>
    </citation>
    <scope>NUCLEOTIDE SEQUENCE</scope>
    <source>
        <strain evidence="10">BGI-DK2014a</strain>
        <tissue evidence="10">Whole body</tissue>
    </source>
</reference>
<dbReference type="PANTHER" id="PTHR11610:SF173">
    <property type="entry name" value="LIPASE DOMAIN-CONTAINING PROTEIN-RELATED"/>
    <property type="match status" value="1"/>
</dbReference>
<dbReference type="AlphaFoldDB" id="A0A836K5N3"/>
<evidence type="ECO:0000256" key="3">
    <source>
        <dbReference type="ARBA" id="ARBA00010701"/>
    </source>
</evidence>
<evidence type="ECO:0000256" key="2">
    <source>
        <dbReference type="ARBA" id="ARBA00004613"/>
    </source>
</evidence>
<dbReference type="Proteomes" id="UP000669903">
    <property type="component" value="Unassembled WGS sequence"/>
</dbReference>
<dbReference type="Gene3D" id="3.40.50.1820">
    <property type="entry name" value="alpha/beta hydrolase"/>
    <property type="match status" value="2"/>
</dbReference>
<evidence type="ECO:0000313" key="10">
    <source>
        <dbReference type="EMBL" id="KAG5343492.1"/>
    </source>
</evidence>
<evidence type="ECO:0000256" key="5">
    <source>
        <dbReference type="ARBA" id="ARBA00022525"/>
    </source>
</evidence>
<evidence type="ECO:0000256" key="4">
    <source>
        <dbReference type="ARBA" id="ARBA00013179"/>
    </source>
</evidence>
<evidence type="ECO:0000259" key="9">
    <source>
        <dbReference type="Pfam" id="PF00151"/>
    </source>
</evidence>
<keyword evidence="6" id="KW-0378">Hydrolase</keyword>
<dbReference type="InterPro" id="IPR029058">
    <property type="entry name" value="AB_hydrolase_fold"/>
</dbReference>
<keyword evidence="7" id="KW-1015">Disulfide bond</keyword>
<comment type="subcellular location">
    <subcellularLocation>
        <location evidence="2">Secreted</location>
    </subcellularLocation>
</comment>
<gene>
    <name evidence="10" type="primary">Pa1_1</name>
    <name evidence="10" type="ORF">G6Z76_0002867</name>
</gene>
<evidence type="ECO:0000256" key="1">
    <source>
        <dbReference type="ARBA" id="ARBA00000111"/>
    </source>
</evidence>
<comment type="similarity">
    <text evidence="3 8">Belongs to the AB hydrolase superfamily. Lipase family.</text>
</comment>
<protein>
    <recommendedName>
        <fullName evidence="4">phospholipase A1</fullName>
        <ecNumber evidence="4">3.1.1.32</ecNumber>
    </recommendedName>
</protein>
<dbReference type="GO" id="GO:0005615">
    <property type="term" value="C:extracellular space"/>
    <property type="evidence" value="ECO:0007669"/>
    <property type="project" value="TreeGrafter"/>
</dbReference>
<sequence length="625" mass="68733">NSSTSCILGVKYVSIVLYTSDIPNGKFVQVNESCNFLNSSSSVFFITHGFISNYSTYNLSVTPQLLKKQYAVFSLDWSDAACYNDPAVLNLLEYPFAVRNTREVGNYLASYIKSICDTCSVPFKNIALIGHSLGAHISSFAAKNLQTSGYGKVPLLIGCDPAGPLFMLNGPENRFSDTDAERVIALHTSGLGLQKSLGHLDLWFNNGLSQPACGGQIIGTLKVLNCSHHICIMYLANMWLDDCVFIGVPIPIMPGCSDSTNYIIIDNKIFYNTTIVGDYCVSVASKYPFCIKKDEIITDSNVEPSVNDDNFMFNLAISCIFGVKSVSTVLYTSNIPNGKIVQVNESCNLIDPSKPVFFMTHGFLANSLNYNFPNFASLLSKKDYTVFSLDWSNAACYNRVTATMNLLEYPLAVRNTPEVGTYLASYVKSLIHMCDVPLKNITFMGHSLGAHVSGFAAKDLQKSGYGKIPLLITTDPAYPLFMFSNCKGRLCKKDAERVVVLHTSAAGIQKSIGHLDLWFNNGLSQPACGGWFFGIINLNCSHNIAIAYLCNILFHDCKYTGVGISISPRTIPFLNILPGCSSDETDCIIVDHKIFDRNYVIEGDYCVSVISEFPYCTKNLSVCQK</sequence>
<feature type="domain" description="Lipase" evidence="9">
    <location>
        <begin position="345"/>
        <end position="557"/>
    </location>
</feature>
<comment type="caution">
    <text evidence="10">The sequence shown here is derived from an EMBL/GenBank/DDBJ whole genome shotgun (WGS) entry which is preliminary data.</text>
</comment>
<dbReference type="InterPro" id="IPR013818">
    <property type="entry name" value="Lipase"/>
</dbReference>
<evidence type="ECO:0000256" key="7">
    <source>
        <dbReference type="ARBA" id="ARBA00023157"/>
    </source>
</evidence>
<accession>A0A836K5N3</accession>
<dbReference type="GO" id="GO:0016042">
    <property type="term" value="P:lipid catabolic process"/>
    <property type="evidence" value="ECO:0007669"/>
    <property type="project" value="TreeGrafter"/>
</dbReference>
<name>A0A836K5N3_9HYME</name>